<dbReference type="RefSeq" id="WP_087060124.1">
    <property type="nucleotide sequence ID" value="NZ_FUKW01000153.1"/>
</dbReference>
<evidence type="ECO:0000313" key="2">
    <source>
        <dbReference type="EMBL" id="SJN44836.1"/>
    </source>
</evidence>
<protein>
    <submittedName>
        <fullName evidence="2">Uncharacterized protein</fullName>
    </submittedName>
</protein>
<gene>
    <name evidence="2" type="ORF">FM115_10815</name>
</gene>
<evidence type="ECO:0000256" key="1">
    <source>
        <dbReference type="SAM" id="SignalP"/>
    </source>
</evidence>
<reference evidence="2 3" key="1">
    <citation type="submission" date="2017-02" db="EMBL/GenBank/DDBJ databases">
        <authorList>
            <person name="Peterson S.W."/>
        </authorList>
    </citation>
    <scope>NUCLEOTIDE SEQUENCE [LARGE SCALE GENOMIC DNA]</scope>
    <source>
        <strain evidence="2 3">42ea</strain>
    </source>
</reference>
<proteinExistence type="predicted"/>
<name>A0A1R4KKF0_9LACT</name>
<evidence type="ECO:0000313" key="3">
    <source>
        <dbReference type="Proteomes" id="UP000195611"/>
    </source>
</evidence>
<accession>A0A1R4KKF0</accession>
<keyword evidence="1" id="KW-0732">Signal</keyword>
<dbReference type="AlphaFoldDB" id="A0A1R4KKF0"/>
<dbReference type="EMBL" id="FUKW01000153">
    <property type="protein sequence ID" value="SJN44836.1"/>
    <property type="molecule type" value="Genomic_DNA"/>
</dbReference>
<feature type="chain" id="PRO_5010240063" evidence="1">
    <location>
        <begin position="26"/>
        <end position="132"/>
    </location>
</feature>
<feature type="signal peptide" evidence="1">
    <location>
        <begin position="1"/>
        <end position="25"/>
    </location>
</feature>
<dbReference type="Proteomes" id="UP000195611">
    <property type="component" value="Unassembled WGS sequence"/>
</dbReference>
<organism evidence="2 3">
    <name type="scientific">Marinilactibacillus psychrotolerans 42ea</name>
    <dbReference type="NCBI Taxonomy" id="1255609"/>
    <lineage>
        <taxon>Bacteria</taxon>
        <taxon>Bacillati</taxon>
        <taxon>Bacillota</taxon>
        <taxon>Bacilli</taxon>
        <taxon>Lactobacillales</taxon>
        <taxon>Carnobacteriaceae</taxon>
        <taxon>Marinilactibacillus</taxon>
    </lineage>
</organism>
<sequence>MNKIKKSLLLASLLVILTPLTTVSARTVNDSYNYTLPGFNGTVTTSIQTQKKTYSGSNGLIEVRKSTNKQKYDARMLDEKGRAGSWVRQVPLNSARDLPANIRHYGGLYSKLQLSSNWNATKNQTSGIWRSN</sequence>